<dbReference type="Proteomes" id="UP001144256">
    <property type="component" value="Unassembled WGS sequence"/>
</dbReference>
<dbReference type="AlphaFoldDB" id="A0A9W5YAA4"/>
<reference evidence="1" key="1">
    <citation type="submission" date="2022-06" db="EMBL/GenBank/DDBJ databases">
        <title>Vallitalea longa sp. nov., an anaerobic bacterium isolated from marine sediment.</title>
        <authorList>
            <person name="Hirano S."/>
            <person name="Terahara T."/>
            <person name="Mori K."/>
            <person name="Hamada M."/>
            <person name="Matsumoto R."/>
            <person name="Kobayashi T."/>
        </authorList>
    </citation>
    <scope>NUCLEOTIDE SEQUENCE</scope>
    <source>
        <strain evidence="1">SH18-1</strain>
    </source>
</reference>
<keyword evidence="2" id="KW-1185">Reference proteome</keyword>
<protein>
    <submittedName>
        <fullName evidence="1">Uncharacterized protein</fullName>
    </submittedName>
</protein>
<evidence type="ECO:0000313" key="1">
    <source>
        <dbReference type="EMBL" id="GKX30247.1"/>
    </source>
</evidence>
<dbReference type="EMBL" id="BRLB01000008">
    <property type="protein sequence ID" value="GKX30247.1"/>
    <property type="molecule type" value="Genomic_DNA"/>
</dbReference>
<name>A0A9W5YAA4_9FIRM</name>
<sequence length="209" mass="24228">MLEGNNKRNNFMGKIIEIKNEKEFVVETLDKNNYIIVDITEDVIFEEGISKEFQLGNIIMFETIKSLTVSEYPVQYNVTKILVNEQDKEISIDDRETISGFLGVFPDKVLDRNNKEVTVKSKDTIAVVLNEYDINYEYEKDDKLILVSEAKEAQDDYTKHYWGFSVNGEEGKSKLEFSLINKEDEIQEKIYFSINIINLTLPPSINVCK</sequence>
<accession>A0A9W5YAA4</accession>
<dbReference type="RefSeq" id="WP_281816258.1">
    <property type="nucleotide sequence ID" value="NZ_BRLB01000008.1"/>
</dbReference>
<organism evidence="1 2">
    <name type="scientific">Vallitalea longa</name>
    <dbReference type="NCBI Taxonomy" id="2936439"/>
    <lineage>
        <taxon>Bacteria</taxon>
        <taxon>Bacillati</taxon>
        <taxon>Bacillota</taxon>
        <taxon>Clostridia</taxon>
        <taxon>Lachnospirales</taxon>
        <taxon>Vallitaleaceae</taxon>
        <taxon>Vallitalea</taxon>
    </lineage>
</organism>
<proteinExistence type="predicted"/>
<evidence type="ECO:0000313" key="2">
    <source>
        <dbReference type="Proteomes" id="UP001144256"/>
    </source>
</evidence>
<comment type="caution">
    <text evidence="1">The sequence shown here is derived from an EMBL/GenBank/DDBJ whole genome shotgun (WGS) entry which is preliminary data.</text>
</comment>
<gene>
    <name evidence="1" type="ORF">SH1V18_27270</name>
</gene>